<keyword evidence="2" id="KW-0812">Transmembrane</keyword>
<dbReference type="Proteomes" id="UP000192257">
    <property type="component" value="Unassembled WGS sequence"/>
</dbReference>
<protein>
    <submittedName>
        <fullName evidence="3">Uncharacterized protein</fullName>
    </submittedName>
</protein>
<keyword evidence="4" id="KW-1185">Reference proteome</keyword>
<keyword evidence="2" id="KW-1133">Transmembrane helix</keyword>
<proteinExistence type="predicted"/>
<dbReference type="VEuPathDB" id="TriTrypDB:TM35_000042220"/>
<dbReference type="EMBL" id="NBCO01000004">
    <property type="protein sequence ID" value="ORC92008.1"/>
    <property type="molecule type" value="Genomic_DNA"/>
</dbReference>
<dbReference type="OrthoDB" id="266882at2759"/>
<dbReference type="GeneID" id="39982196"/>
<evidence type="ECO:0000256" key="2">
    <source>
        <dbReference type="SAM" id="Phobius"/>
    </source>
</evidence>
<keyword evidence="2" id="KW-0472">Membrane</keyword>
<reference evidence="3 4" key="1">
    <citation type="submission" date="2017-03" db="EMBL/GenBank/DDBJ databases">
        <title>An alternative strategy for trypanosome survival in the mammalian bloodstream revealed through genome and transcriptome analysis of the ubiquitous bovine parasite Trypanosoma (Megatrypanum) theileri.</title>
        <authorList>
            <person name="Kelly S."/>
            <person name="Ivens A."/>
            <person name="Mott A."/>
            <person name="O'Neill E."/>
            <person name="Emms D."/>
            <person name="Macleod O."/>
            <person name="Voorheis P."/>
            <person name="Matthews J."/>
            <person name="Matthews K."/>
            <person name="Carrington M."/>
        </authorList>
    </citation>
    <scope>NUCLEOTIDE SEQUENCE [LARGE SCALE GENOMIC DNA]</scope>
    <source>
        <strain evidence="3">Edinburgh</strain>
    </source>
</reference>
<name>A0A1X0P592_9TRYP</name>
<dbReference type="RefSeq" id="XP_028886074.1">
    <property type="nucleotide sequence ID" value="XM_029022416.1"/>
</dbReference>
<gene>
    <name evidence="3" type="ORF">TM35_000042220</name>
</gene>
<feature type="region of interest" description="Disordered" evidence="1">
    <location>
        <begin position="1"/>
        <end position="21"/>
    </location>
</feature>
<sequence length="745" mass="84297">MDKSEELDKSQELDPFPQGKSTFAMSFDPIIQQRTYDSKDIMGLLKGVAILDLSSDIVLLKPFSNTYLNEMEASPAFKLCLKEYEPRLSVKPIKRKHFHCLPLRVENVIIALSVSLWRTTLRSNDLIEALRERFLSGLDEKHRSKKNKLPVRMLFRFLNEMSVDVVVMSMEKEKIAVFRAKSSQQKPLSESNDPKVGISPAKERTLVALEFDAACGIWSPLQLSPPPSTPLLSMVSHGKQSQVSEQETFDETRSQSQALSTINMMRSNATPLTFELGQSSNMDTMVFDRTVYNPQMVPLKANGDVNNLEDGESGKENAQHSPFAGMRYPNINQLDLQLWEVLRRGLHPALRRNRIRCIVTFPLALIAFCLGLALIIYLRISLKACFNDTSTDVCVYANEETSIENCTIPFFNNTNSSVLDESVNAFLFGYAASPGTFIVAVTCCMFAAALMAIGVNYFTTRAIATGSTQPLFYIIIMVAHVILGVVGCSFSAYALYVLSHESHQISCSWFDNDMKVYCMAAMNICPGIMIEIHLQPIIPIVLTLSILLLCFCSVQFIVSLVPPMPDHNTIAALEKAKSETYVFYPSAYAPDGISKVNKLWLRARITRRLRMQLREEVKLHNFLLTRNATIGEMMRANRAQSLGEGEYQETTLHKQQEQKWLGESLERPLHYMVMIDESNNVNGFTGKQHQHQQKRSNEERVAGESKRIRREIPSKLLTEVEEISHRVKASKKELKLQKNHIETVR</sequence>
<feature type="transmembrane region" description="Helical" evidence="2">
    <location>
        <begin position="471"/>
        <end position="494"/>
    </location>
</feature>
<feature type="transmembrane region" description="Helical" evidence="2">
    <location>
        <begin position="537"/>
        <end position="558"/>
    </location>
</feature>
<comment type="caution">
    <text evidence="3">The sequence shown here is derived from an EMBL/GenBank/DDBJ whole genome shotgun (WGS) entry which is preliminary data.</text>
</comment>
<feature type="region of interest" description="Disordered" evidence="1">
    <location>
        <begin position="685"/>
        <end position="706"/>
    </location>
</feature>
<evidence type="ECO:0000313" key="3">
    <source>
        <dbReference type="EMBL" id="ORC92008.1"/>
    </source>
</evidence>
<accession>A0A1X0P592</accession>
<evidence type="ECO:0000313" key="4">
    <source>
        <dbReference type="Proteomes" id="UP000192257"/>
    </source>
</evidence>
<evidence type="ECO:0000256" key="1">
    <source>
        <dbReference type="SAM" id="MobiDB-lite"/>
    </source>
</evidence>
<feature type="compositionally biased region" description="Basic and acidic residues" evidence="1">
    <location>
        <begin position="1"/>
        <end position="12"/>
    </location>
</feature>
<feature type="compositionally biased region" description="Basic and acidic residues" evidence="1">
    <location>
        <begin position="695"/>
        <end position="706"/>
    </location>
</feature>
<organism evidence="3 4">
    <name type="scientific">Trypanosoma theileri</name>
    <dbReference type="NCBI Taxonomy" id="67003"/>
    <lineage>
        <taxon>Eukaryota</taxon>
        <taxon>Discoba</taxon>
        <taxon>Euglenozoa</taxon>
        <taxon>Kinetoplastea</taxon>
        <taxon>Metakinetoplastina</taxon>
        <taxon>Trypanosomatida</taxon>
        <taxon>Trypanosomatidae</taxon>
        <taxon>Trypanosoma</taxon>
    </lineage>
</organism>
<feature type="transmembrane region" description="Helical" evidence="2">
    <location>
        <begin position="437"/>
        <end position="459"/>
    </location>
</feature>
<dbReference type="AlphaFoldDB" id="A0A1X0P592"/>
<feature type="transmembrane region" description="Helical" evidence="2">
    <location>
        <begin position="357"/>
        <end position="380"/>
    </location>
</feature>